<gene>
    <name evidence="7" type="ORF">FIBSPDRAFT_848876</name>
    <name evidence="6" type="ORF">FIBSPDRAFT_876690</name>
</gene>
<protein>
    <submittedName>
        <fullName evidence="7">Delta2-dienoyl-CoA-isomerase</fullName>
    </submittedName>
</protein>
<dbReference type="STRING" id="436010.A0A166UP74"/>
<name>A0A166UP74_9AGAM</name>
<dbReference type="GO" id="GO:0005739">
    <property type="term" value="C:mitochondrion"/>
    <property type="evidence" value="ECO:0007669"/>
    <property type="project" value="TreeGrafter"/>
</dbReference>
<dbReference type="EMBL" id="KV417487">
    <property type="protein sequence ID" value="KZP31889.1"/>
    <property type="molecule type" value="Genomic_DNA"/>
</dbReference>
<dbReference type="InterPro" id="IPR029045">
    <property type="entry name" value="ClpP/crotonase-like_dom_sf"/>
</dbReference>
<dbReference type="SUPFAM" id="SSF52096">
    <property type="entry name" value="ClpP/crotonase"/>
    <property type="match status" value="1"/>
</dbReference>
<evidence type="ECO:0000256" key="1">
    <source>
        <dbReference type="ARBA" id="ARBA00005005"/>
    </source>
</evidence>
<organism evidence="7 8">
    <name type="scientific">Athelia psychrophila</name>
    <dbReference type="NCBI Taxonomy" id="1759441"/>
    <lineage>
        <taxon>Eukaryota</taxon>
        <taxon>Fungi</taxon>
        <taxon>Dikarya</taxon>
        <taxon>Basidiomycota</taxon>
        <taxon>Agaricomycotina</taxon>
        <taxon>Agaricomycetes</taxon>
        <taxon>Agaricomycetidae</taxon>
        <taxon>Atheliales</taxon>
        <taxon>Atheliaceae</taxon>
        <taxon>Athelia</taxon>
    </lineage>
</organism>
<dbReference type="Gene3D" id="1.10.12.10">
    <property type="entry name" value="Lyase 2-enoyl-coa Hydratase, Chain A, domain 2"/>
    <property type="match status" value="1"/>
</dbReference>
<dbReference type="PANTHER" id="PTHR43149">
    <property type="entry name" value="ENOYL-COA HYDRATASE"/>
    <property type="match status" value="1"/>
</dbReference>
<dbReference type="Proteomes" id="UP000076532">
    <property type="component" value="Unassembled WGS sequence"/>
</dbReference>
<dbReference type="Gene3D" id="3.90.226.10">
    <property type="entry name" value="2-enoyl-CoA Hydratase, Chain A, domain 1"/>
    <property type="match status" value="1"/>
</dbReference>
<evidence type="ECO:0000313" key="6">
    <source>
        <dbReference type="EMBL" id="KZP06272.1"/>
    </source>
</evidence>
<sequence length="283" mass="30049">MSQFSGKFVKVSEPSPHVLLLELNRKPVNAFSNEFWTEYGQVLDTIAQSGHDVRAAVVSSALPKIFTAGIDFASLADTASLGTEPARRAFNSRTFILAFQHSIQAPERCPFPVIAAVHGPVLGLGMDIITACDVRYASSDATFSIKEVDVGLAADIGTLAHLPHVTSNSSLAREIAFTARTFSAAEGETLGLLSKVVDGGREAVVAAALNLAALIATKSPVAVAGTKRLLIHARDHSVASNLEYTSVWNGAMINTADMPAIAAARMKKEAPKFEPLQKPRSKL</sequence>
<dbReference type="InterPro" id="IPR045002">
    <property type="entry name" value="Ech1-like"/>
</dbReference>
<evidence type="ECO:0000256" key="3">
    <source>
        <dbReference type="ARBA" id="ARBA00022832"/>
    </source>
</evidence>
<dbReference type="InterPro" id="IPR001753">
    <property type="entry name" value="Enoyl-CoA_hydra/iso"/>
</dbReference>
<proteinExistence type="inferred from homology"/>
<evidence type="ECO:0000313" key="8">
    <source>
        <dbReference type="Proteomes" id="UP000076532"/>
    </source>
</evidence>
<dbReference type="GO" id="GO:0051750">
    <property type="term" value="F:delta(3,5)-delta(2,4)-dienoyl-CoA isomerase activity"/>
    <property type="evidence" value="ECO:0007669"/>
    <property type="project" value="TreeGrafter"/>
</dbReference>
<dbReference type="PANTHER" id="PTHR43149:SF1">
    <property type="entry name" value="DELTA(3,5)-DELTA(2,4)-DIENOYL-COA ISOMERASE, MITOCHONDRIAL"/>
    <property type="match status" value="1"/>
</dbReference>
<dbReference type="AlphaFoldDB" id="A0A166UP74"/>
<reference evidence="7 8" key="1">
    <citation type="journal article" date="2016" name="Mol. Biol. Evol.">
        <title>Comparative Genomics of Early-Diverging Mushroom-Forming Fungi Provides Insights into the Origins of Lignocellulose Decay Capabilities.</title>
        <authorList>
            <person name="Nagy L.G."/>
            <person name="Riley R."/>
            <person name="Tritt A."/>
            <person name="Adam C."/>
            <person name="Daum C."/>
            <person name="Floudas D."/>
            <person name="Sun H."/>
            <person name="Yadav J.S."/>
            <person name="Pangilinan J."/>
            <person name="Larsson K.H."/>
            <person name="Matsuura K."/>
            <person name="Barry K."/>
            <person name="Labutti K."/>
            <person name="Kuo R."/>
            <person name="Ohm R.A."/>
            <person name="Bhattacharya S.S."/>
            <person name="Shirouzu T."/>
            <person name="Yoshinaga Y."/>
            <person name="Martin F.M."/>
            <person name="Grigoriev I.V."/>
            <person name="Hibbett D.S."/>
        </authorList>
    </citation>
    <scope>NUCLEOTIDE SEQUENCE [LARGE SCALE GENOMIC DNA]</scope>
    <source>
        <strain evidence="7 8">CBS 109695</strain>
    </source>
</reference>
<evidence type="ECO:0000256" key="2">
    <source>
        <dbReference type="ARBA" id="ARBA00005254"/>
    </source>
</evidence>
<evidence type="ECO:0000256" key="5">
    <source>
        <dbReference type="ARBA" id="ARBA00023235"/>
    </source>
</evidence>
<dbReference type="InterPro" id="IPR014748">
    <property type="entry name" value="Enoyl-CoA_hydra_C"/>
</dbReference>
<comment type="pathway">
    <text evidence="1">Lipid metabolism; fatty acid beta-oxidation.</text>
</comment>
<accession>A0A166UP74</accession>
<evidence type="ECO:0000313" key="7">
    <source>
        <dbReference type="EMBL" id="KZP31889.1"/>
    </source>
</evidence>
<dbReference type="Pfam" id="PF00378">
    <property type="entry name" value="ECH_1"/>
    <property type="match status" value="1"/>
</dbReference>
<dbReference type="GO" id="GO:0006635">
    <property type="term" value="P:fatty acid beta-oxidation"/>
    <property type="evidence" value="ECO:0007669"/>
    <property type="project" value="UniProtKB-UniPathway"/>
</dbReference>
<comment type="similarity">
    <text evidence="2">Belongs to the enoyl-CoA hydratase/isomerase family.</text>
</comment>
<dbReference type="CDD" id="cd06558">
    <property type="entry name" value="crotonase-like"/>
    <property type="match status" value="1"/>
</dbReference>
<dbReference type="EMBL" id="KV417796">
    <property type="protein sequence ID" value="KZP06272.1"/>
    <property type="molecule type" value="Genomic_DNA"/>
</dbReference>
<keyword evidence="5" id="KW-0413">Isomerase</keyword>
<keyword evidence="3" id="KW-0276">Fatty acid metabolism</keyword>
<dbReference type="UniPathway" id="UPA00659"/>
<dbReference type="FunFam" id="1.10.12.10:FF:000004">
    <property type="entry name" value="Delta3,5-delta2,4-dienoyl-CoA isomerase"/>
    <property type="match status" value="1"/>
</dbReference>
<evidence type="ECO:0000256" key="4">
    <source>
        <dbReference type="ARBA" id="ARBA00023098"/>
    </source>
</evidence>
<keyword evidence="8" id="KW-1185">Reference proteome</keyword>
<keyword evidence="4" id="KW-0443">Lipid metabolism</keyword>
<dbReference type="OrthoDB" id="14970at2759"/>